<organism evidence="3 4">
    <name type="scientific">Spizellomyces punctatus (strain DAOM BR117)</name>
    <dbReference type="NCBI Taxonomy" id="645134"/>
    <lineage>
        <taxon>Eukaryota</taxon>
        <taxon>Fungi</taxon>
        <taxon>Fungi incertae sedis</taxon>
        <taxon>Chytridiomycota</taxon>
        <taxon>Chytridiomycota incertae sedis</taxon>
        <taxon>Chytridiomycetes</taxon>
        <taxon>Spizellomycetales</taxon>
        <taxon>Spizellomycetaceae</taxon>
        <taxon>Spizellomyces</taxon>
    </lineage>
</organism>
<proteinExistence type="predicted"/>
<dbReference type="SUPFAM" id="SSF49562">
    <property type="entry name" value="C2 domain (Calcium/lipid-binding domain, CaLB)"/>
    <property type="match status" value="1"/>
</dbReference>
<feature type="compositionally biased region" description="Low complexity" evidence="1">
    <location>
        <begin position="101"/>
        <end position="112"/>
    </location>
</feature>
<dbReference type="Proteomes" id="UP000053201">
    <property type="component" value="Unassembled WGS sequence"/>
</dbReference>
<dbReference type="InterPro" id="IPR035892">
    <property type="entry name" value="C2_domain_sf"/>
</dbReference>
<dbReference type="OrthoDB" id="79771at2759"/>
<dbReference type="GeneID" id="27690138"/>
<evidence type="ECO:0000256" key="1">
    <source>
        <dbReference type="SAM" id="MobiDB-lite"/>
    </source>
</evidence>
<dbReference type="Gene3D" id="2.60.40.150">
    <property type="entry name" value="C2 domain"/>
    <property type="match status" value="1"/>
</dbReference>
<feature type="compositionally biased region" description="Polar residues" evidence="1">
    <location>
        <begin position="1022"/>
        <end position="1031"/>
    </location>
</feature>
<dbReference type="VEuPathDB" id="FungiDB:SPPG_06868"/>
<feature type="compositionally biased region" description="Polar residues" evidence="1">
    <location>
        <begin position="260"/>
        <end position="274"/>
    </location>
</feature>
<feature type="region of interest" description="Disordered" evidence="1">
    <location>
        <begin position="1939"/>
        <end position="2016"/>
    </location>
</feature>
<feature type="compositionally biased region" description="Polar residues" evidence="1">
    <location>
        <begin position="1870"/>
        <end position="1880"/>
    </location>
</feature>
<name>A0A0L0H8L3_SPIPD</name>
<accession>A0A0L0H8L3</accession>
<feature type="domain" description="C2" evidence="2">
    <location>
        <begin position="1467"/>
        <end position="1636"/>
    </location>
</feature>
<feature type="region of interest" description="Disordered" evidence="1">
    <location>
        <begin position="1431"/>
        <end position="1483"/>
    </location>
</feature>
<dbReference type="STRING" id="645134.A0A0L0H8L3"/>
<dbReference type="eggNOG" id="ENOG502T6SH">
    <property type="taxonomic scope" value="Eukaryota"/>
</dbReference>
<feature type="compositionally biased region" description="Basic and acidic residues" evidence="1">
    <location>
        <begin position="1001"/>
        <end position="1013"/>
    </location>
</feature>
<feature type="compositionally biased region" description="Acidic residues" evidence="1">
    <location>
        <begin position="2155"/>
        <end position="2164"/>
    </location>
</feature>
<feature type="compositionally biased region" description="Basic and acidic residues" evidence="1">
    <location>
        <begin position="2143"/>
        <end position="2152"/>
    </location>
</feature>
<feature type="compositionally biased region" description="Polar residues" evidence="1">
    <location>
        <begin position="1444"/>
        <end position="1456"/>
    </location>
</feature>
<feature type="region of interest" description="Disordered" evidence="1">
    <location>
        <begin position="1806"/>
        <end position="1892"/>
    </location>
</feature>
<dbReference type="InParanoid" id="A0A0L0H8L3"/>
<feature type="region of interest" description="Disordered" evidence="1">
    <location>
        <begin position="314"/>
        <end position="342"/>
    </location>
</feature>
<feature type="compositionally biased region" description="Basic and acidic residues" evidence="1">
    <location>
        <begin position="314"/>
        <end position="329"/>
    </location>
</feature>
<dbReference type="RefSeq" id="XP_016605915.1">
    <property type="nucleotide sequence ID" value="XM_016755062.1"/>
</dbReference>
<dbReference type="PROSITE" id="PS50004">
    <property type="entry name" value="C2"/>
    <property type="match status" value="1"/>
</dbReference>
<dbReference type="SMART" id="SM00239">
    <property type="entry name" value="C2"/>
    <property type="match status" value="2"/>
</dbReference>
<feature type="region of interest" description="Disordered" evidence="1">
    <location>
        <begin position="2105"/>
        <end position="2164"/>
    </location>
</feature>
<evidence type="ECO:0000313" key="4">
    <source>
        <dbReference type="Proteomes" id="UP000053201"/>
    </source>
</evidence>
<sequence>MPILAAATSNLPPPPPPLSLPPKVVGPVRYFLSVTVSKLVWTNPPSPERSSTASLPRVRLHWWGEDGPGTIFSPQSVGGRTRMSPSKPSSSIPVPPIRAKTWSSPVTTTSSPGRNTVHYPVRCSKRQLRAYFRDMGSLLLLVIVHDRVAAEVKVHDLSILVDEPSRPINGFFPVVEKSPSNSDFFTDKGQPRKLGELHLAMMLETALPNYDGSGQVKLNRHYTQAPHGIFDLGNEQDDSSLLQHQPREPPGPPTDRNHPENTFLSRSTETTGSSVLPEPPLLLKHLDEAEAEVIDDSHRASVNIETLRVVSPRDDSGEVKGMDAKREIRPPGQSEGRSLTSSRSIPIHEKEVIEPQTSTGGNPETPLNMVDPTNIPKSPNANEADVLRALGDELDDADNLDTISAEVAGLLADDDGLLSHSIGIEESESDLFDDDLIIEALNSASGKSFIERRARESSSEHVHDGNLDTRTRTEERFSSDSEDEVSDMSDDERKRRALFDRNWKNQSRKSAVPMGGGNHVQNDLSVNKLTSLGRVDYVEITIRGLELVPDVLPHASATYFVEYRLPGTGTDTTVKASSKTVPRLTVSRNASRRSLVESDDPPMYVLEFDHQERFPYTFNSTTVELWNMQDIEVQVVAERKSFFAPASRNGTVPHQKLWTAAGILKCDDVLNATNFTWSGRIPVWSSETGGVGGKRKPMIPNIGKRRSSQRDHRHLIGYLIMKVQLASDRVTLSKPDARPTYTSAFHGRNPEKPDDEMEPVQDSEPRLIHDGESQLPPVTPYYLHLHISTARSLSILPTFEGNSTLLYLVIRLFSATTPPIETPPISYSPPFDLTNGRLNSPPNFAFSYTLPLAVTQEFIDSHRETPLIVEVWVIDGDSLKSSSMLNARNALADHTDRGAKLLGLMRLPFHHLLGTMAATLQQNQGASFSGQDMPVMIPEAEYVVTDPFSGTAKGWIRSFLALGNWDQIRRVRKVSRASEIADDEDLSEVQMARKRQAGRGQDSRRSRRRDAARVRPRHVTVETDSPDSPTITAEDVSRNDIPTECQIEISIHRACGLRALVRRLIAAQSSKYIQEYTPLDFAKEIGPNSYVRFHPFPESVQVITNQNSNEDEGFDGDAIIISPIVAQTFTPEYEHTATLTIRGVDTNLLRWIRKGGEARGEIWHHVPGEVTDQEDGEDFLLGTFSLPLGALLSRPNGIDGTWVPVRFERSDPGKVEAAIKLSMRFRTGFEFGHVVEGVDATRGLGWWSRLKVGVSKLQLHLNHLDVVKHYLQQKGNLTETQAGRQLYVRWKYPVPTEDEQGLRIEEEESPAVPSKSPVHPDRLTTVEMSYSKSVDIEMTQAVIRWFRERELNMEVRQRGEEGEGDTLIGTAYIDLHDLVSKARHSQRRRGRQMTRTKSEAEWLVEGSFPLINPKSPDLMGASVTVRISMSPVSPSKVRDPPPISRSSAQLPSSQGIGRSPPGRMTDLGARGQLSPGGAQHQSPGIPVEITVERALHLPLMADPFAEYLASPFVSQNEKQTVLPNAYVTFDWSGSDKQEDLSGQTLRTHVATAQRSPTWNVTVSVSQERSEKALKMLKYEKAIIFKVWHAPNVNVSRQHAGRDKPEINDETRSELLGTARVDLGSLFGGLKEINGWYHILDGRGVSKGQLLIKVHPLENVGAVLRELTGYQEKRHSSRSIKATGRRPLEAACGKAVDDVTPAGIATSVRQIPTGESIGAYAGLCSSSLDSTAVTNPQSVDTWVWTGHKWEHRQVEVRAVDVAEGAQGNDRAKMSPSKSRNASEERSEGNLRSSLQKTMEELEELNQKLKEKTGGTDLTEMIQQNDVEREVADFEPDRSLPADEGSTASPSWKAHPRFERNETPTHPASAKSGYQSGNSSTACRGPDPSKAQALATDVPFSDTASFRLEEKEEFRLTYLTTPSKEVSRPIEVIAQSHIHSPEKAQLVQEETSSRRDITNQQPVMLEEADIAQEKSVHEQDESEPNKSVHVSQQTVEGNQANDACSGSVEASAVGDTTKVLPSDGGTTIADIGYEQVPDSQVTTLAWTTLAKRLDAVEAAASQDDYEDDFDMLDTAEADVNAEDGKYDETIAVDEQLANSIVTSTVSENDHEDIKVRLPKKDDAADEYQSPSLLPPDLRVHQRASLGRDEEKENIDMVPDEDNNETDDDDIYSILAYRRMAAAAAAVGVSKASSSVSRGRTIVASALEEAAQKPPRLPASARSSKTYDPFGVRNRETRISWKAAVDSDTSMDAEGSATWTRGEHRRVEHEGGETRNWRAVLGGKTGAVDKARIDTMEKIFWAGKERRLSE</sequence>
<evidence type="ECO:0000259" key="2">
    <source>
        <dbReference type="PROSITE" id="PS50004"/>
    </source>
</evidence>
<dbReference type="Pfam" id="PF25339">
    <property type="entry name" value="C2_C2CD3_N"/>
    <property type="match status" value="1"/>
</dbReference>
<dbReference type="GO" id="GO:0005815">
    <property type="term" value="C:microtubule organizing center"/>
    <property type="evidence" value="ECO:0007669"/>
    <property type="project" value="TreeGrafter"/>
</dbReference>
<feature type="region of interest" description="Disordered" evidence="1">
    <location>
        <begin position="228"/>
        <end position="278"/>
    </location>
</feature>
<feature type="compositionally biased region" description="Basic and acidic residues" evidence="1">
    <location>
        <begin position="1824"/>
        <end position="1839"/>
    </location>
</feature>
<dbReference type="GO" id="GO:0060271">
    <property type="term" value="P:cilium assembly"/>
    <property type="evidence" value="ECO:0007669"/>
    <property type="project" value="TreeGrafter"/>
</dbReference>
<gene>
    <name evidence="3" type="ORF">SPPG_06868</name>
</gene>
<evidence type="ECO:0000313" key="3">
    <source>
        <dbReference type="EMBL" id="KNC97875.1"/>
    </source>
</evidence>
<feature type="region of interest" description="Disordered" evidence="1">
    <location>
        <begin position="2249"/>
        <end position="2271"/>
    </location>
</feature>
<feature type="compositionally biased region" description="Basic and acidic residues" evidence="1">
    <location>
        <begin position="2105"/>
        <end position="2120"/>
    </location>
</feature>
<keyword evidence="4" id="KW-1185">Reference proteome</keyword>
<feature type="region of interest" description="Disordered" evidence="1">
    <location>
        <begin position="736"/>
        <end position="761"/>
    </location>
</feature>
<dbReference type="CDD" id="cd00030">
    <property type="entry name" value="C2"/>
    <property type="match status" value="1"/>
</dbReference>
<feature type="region of interest" description="Disordered" evidence="1">
    <location>
        <begin position="73"/>
        <end position="113"/>
    </location>
</feature>
<feature type="region of interest" description="Disordered" evidence="1">
    <location>
        <begin position="1758"/>
        <end position="1792"/>
    </location>
</feature>
<feature type="compositionally biased region" description="Basic and acidic residues" evidence="1">
    <location>
        <begin position="1969"/>
        <end position="1984"/>
    </location>
</feature>
<feature type="region of interest" description="Disordered" evidence="1">
    <location>
        <begin position="451"/>
        <end position="492"/>
    </location>
</feature>
<dbReference type="PANTHER" id="PTHR21254:SF1">
    <property type="entry name" value="C2 DOMAIN-CONTAINING PROTEIN 3"/>
    <property type="match status" value="1"/>
</dbReference>
<reference evidence="3 4" key="1">
    <citation type="submission" date="2009-08" db="EMBL/GenBank/DDBJ databases">
        <title>The Genome Sequence of Spizellomyces punctatus strain DAOM BR117.</title>
        <authorList>
            <consortium name="The Broad Institute Genome Sequencing Platform"/>
            <person name="Russ C."/>
            <person name="Cuomo C."/>
            <person name="Shea T."/>
            <person name="Young S.K."/>
            <person name="Zeng Q."/>
            <person name="Koehrsen M."/>
            <person name="Haas B."/>
            <person name="Borodovsky M."/>
            <person name="Guigo R."/>
            <person name="Alvarado L."/>
            <person name="Berlin A."/>
            <person name="Bochicchio J."/>
            <person name="Borenstein D."/>
            <person name="Chapman S."/>
            <person name="Chen Z."/>
            <person name="Engels R."/>
            <person name="Freedman E."/>
            <person name="Gellesch M."/>
            <person name="Goldberg J."/>
            <person name="Griggs A."/>
            <person name="Gujja S."/>
            <person name="Heiman D."/>
            <person name="Hepburn T."/>
            <person name="Howarth C."/>
            <person name="Jen D."/>
            <person name="Larson L."/>
            <person name="Lewis B."/>
            <person name="Mehta T."/>
            <person name="Park D."/>
            <person name="Pearson M."/>
            <person name="Roberts A."/>
            <person name="Saif S."/>
            <person name="Shenoy N."/>
            <person name="Sisk P."/>
            <person name="Stolte C."/>
            <person name="Sykes S."/>
            <person name="Thomson T."/>
            <person name="Walk T."/>
            <person name="White J."/>
            <person name="Yandava C."/>
            <person name="Burger G."/>
            <person name="Gray M.W."/>
            <person name="Holland P.W.H."/>
            <person name="King N."/>
            <person name="Lang F.B.F."/>
            <person name="Roger A.J."/>
            <person name="Ruiz-Trillo I."/>
            <person name="Lander E."/>
            <person name="Nusbaum C."/>
        </authorList>
    </citation>
    <scope>NUCLEOTIDE SEQUENCE [LARGE SCALE GENOMIC DNA]</scope>
    <source>
        <strain evidence="3 4">DAOM BR117</strain>
    </source>
</reference>
<feature type="compositionally biased region" description="Basic and acidic residues" evidence="1">
    <location>
        <begin position="2258"/>
        <end position="2271"/>
    </location>
</feature>
<dbReference type="InterPro" id="IPR000008">
    <property type="entry name" value="C2_dom"/>
</dbReference>
<protein>
    <recommendedName>
        <fullName evidence="2">C2 domain-containing protein</fullName>
    </recommendedName>
</protein>
<feature type="region of interest" description="Disordered" evidence="1">
    <location>
        <begin position="983"/>
        <end position="1034"/>
    </location>
</feature>
<dbReference type="InterPro" id="IPR057537">
    <property type="entry name" value="C2_C2CD3_N"/>
</dbReference>
<dbReference type="EMBL" id="KQ257462">
    <property type="protein sequence ID" value="KNC97875.1"/>
    <property type="molecule type" value="Genomic_DNA"/>
</dbReference>
<dbReference type="PANTHER" id="PTHR21254">
    <property type="entry name" value="C2 DOMAIN-CONTAINING PROTEIN 3"/>
    <property type="match status" value="1"/>
</dbReference>
<feature type="compositionally biased region" description="Polar residues" evidence="1">
    <location>
        <begin position="1986"/>
        <end position="2002"/>
    </location>
</feature>
<feature type="compositionally biased region" description="Acidic residues" evidence="1">
    <location>
        <begin position="480"/>
        <end position="490"/>
    </location>
</feature>
<feature type="compositionally biased region" description="Basic and acidic residues" evidence="1">
    <location>
        <begin position="451"/>
        <end position="479"/>
    </location>
</feature>